<keyword evidence="5" id="KW-1185">Reference proteome</keyword>
<reference evidence="4" key="1">
    <citation type="submission" date="2021-11" db="EMBL/GenBank/DDBJ databases">
        <authorList>
            <consortium name="Genoscope - CEA"/>
            <person name="William W."/>
        </authorList>
    </citation>
    <scope>NUCLEOTIDE SEQUENCE</scope>
</reference>
<dbReference type="Pfam" id="PF08190">
    <property type="entry name" value="PIH1"/>
    <property type="match status" value="1"/>
</dbReference>
<comment type="caution">
    <text evidence="4">The sequence shown here is derived from an EMBL/GenBank/DDBJ whole genome shotgun (WGS) entry which is preliminary data.</text>
</comment>
<evidence type="ECO:0000259" key="3">
    <source>
        <dbReference type="Pfam" id="PF08190"/>
    </source>
</evidence>
<dbReference type="InterPro" id="IPR012981">
    <property type="entry name" value="PIH1_N"/>
</dbReference>
<comment type="similarity">
    <text evidence="1">Belongs to the PIH1 family.</text>
</comment>
<dbReference type="Proteomes" id="UP000789595">
    <property type="component" value="Unassembled WGS sequence"/>
</dbReference>
<evidence type="ECO:0000256" key="1">
    <source>
        <dbReference type="ARBA" id="ARBA00008511"/>
    </source>
</evidence>
<feature type="region of interest" description="Disordered" evidence="2">
    <location>
        <begin position="109"/>
        <end position="153"/>
    </location>
</feature>
<dbReference type="InterPro" id="IPR050734">
    <property type="entry name" value="PIH1/Kintoun_subfamily"/>
</dbReference>
<sequence length="663" mass="69266">MPKPKRRTTSSALLGDAPARSSLIIDGGAAAAASPPEPQLAAAATPFAAASAIAGHPPGMDPQEANAAIEELSELQARDPEAFAELMQAALSGEGADDKVGELWEKAKQGKAPAPAGAPERVSRPARAGDELELPGGRVLGAGGATRPATEDGIRIVPTPGFVLKTTGTQKAPEGGGIREAGAGAPQKYFVNVCSAAAVGAPKPTKRLDNEGNEVEGVSVPVSIGPPRGCADNKGTASIVVDCVVNPTVLAECVNDETGAQRDFICQLALTYVEQKYKLELDRKYKLPRMKYKGDPEEGAQYVRDSSKEASKVAEASPGDVHRARKAAAPKMALGPAPDAELWYAPMRGAALVRAPDGASDDAWPVVLLPRGPREGFDAIPADADRPRDLVVRLSLPRDRGSKRDPFASGKVAASAFAVRAVMPGREKLVVRLPFGVEATAAVARHRKPSASRWVLDVELPVDQTDFAAAADPGSKQARVARALRGGKKDAAGKADDAAAAPAPAAPEDRYGLREAATASAAPALEKPPSGASVHDLAFAAAHAADVAARAADNAGERDDGVFPEDRFHRADILSQHYINQREQSVEDKKKAAEKERARDKSEDGIEYVDLEDYKPGGKFSDQPAPPPELEDVKEPAPAVATFEAAPASGGVELESSLWTELL</sequence>
<dbReference type="EMBL" id="CAKKNE010000005">
    <property type="protein sequence ID" value="CAH0378387.1"/>
    <property type="molecule type" value="Genomic_DNA"/>
</dbReference>
<dbReference type="PANTHER" id="PTHR22997">
    <property type="entry name" value="PIH1 DOMAIN-CONTAINING PROTEIN 1"/>
    <property type="match status" value="1"/>
</dbReference>
<evidence type="ECO:0000313" key="5">
    <source>
        <dbReference type="Proteomes" id="UP000789595"/>
    </source>
</evidence>
<evidence type="ECO:0000256" key="2">
    <source>
        <dbReference type="SAM" id="MobiDB-lite"/>
    </source>
</evidence>
<accession>A0A8J2T170</accession>
<feature type="region of interest" description="Disordered" evidence="2">
    <location>
        <begin position="580"/>
        <end position="636"/>
    </location>
</feature>
<feature type="domain" description="PIH1 N-terminal" evidence="3">
    <location>
        <begin position="156"/>
        <end position="309"/>
    </location>
</feature>
<dbReference type="PANTHER" id="PTHR22997:SF0">
    <property type="entry name" value="PIH1 DOMAIN-CONTAINING PROTEIN 1"/>
    <property type="match status" value="1"/>
</dbReference>
<feature type="region of interest" description="Disordered" evidence="2">
    <location>
        <begin position="296"/>
        <end position="322"/>
    </location>
</feature>
<feature type="compositionally biased region" description="Basic and acidic residues" evidence="2">
    <location>
        <begin position="487"/>
        <end position="497"/>
    </location>
</feature>
<feature type="compositionally biased region" description="Low complexity" evidence="2">
    <location>
        <begin position="110"/>
        <end position="119"/>
    </location>
</feature>
<gene>
    <name evidence="4" type="ORF">PECAL_5P29020</name>
</gene>
<feature type="compositionally biased region" description="Basic and acidic residues" evidence="2">
    <location>
        <begin position="121"/>
        <end position="130"/>
    </location>
</feature>
<protein>
    <recommendedName>
        <fullName evidence="3">PIH1 N-terminal domain-containing protein</fullName>
    </recommendedName>
</protein>
<dbReference type="AlphaFoldDB" id="A0A8J2T170"/>
<feature type="region of interest" description="Disordered" evidence="2">
    <location>
        <begin position="484"/>
        <end position="509"/>
    </location>
</feature>
<feature type="compositionally biased region" description="Basic and acidic residues" evidence="2">
    <location>
        <begin position="584"/>
        <end position="604"/>
    </location>
</feature>
<dbReference type="GO" id="GO:0005737">
    <property type="term" value="C:cytoplasm"/>
    <property type="evidence" value="ECO:0007669"/>
    <property type="project" value="TreeGrafter"/>
</dbReference>
<proteinExistence type="inferred from homology"/>
<name>A0A8J2T170_9STRA</name>
<evidence type="ECO:0000313" key="4">
    <source>
        <dbReference type="EMBL" id="CAH0378387.1"/>
    </source>
</evidence>
<organism evidence="4 5">
    <name type="scientific">Pelagomonas calceolata</name>
    <dbReference type="NCBI Taxonomy" id="35677"/>
    <lineage>
        <taxon>Eukaryota</taxon>
        <taxon>Sar</taxon>
        <taxon>Stramenopiles</taxon>
        <taxon>Ochrophyta</taxon>
        <taxon>Pelagophyceae</taxon>
        <taxon>Pelagomonadales</taxon>
        <taxon>Pelagomonadaceae</taxon>
        <taxon>Pelagomonas</taxon>
    </lineage>
</organism>
<dbReference type="OrthoDB" id="1539250at2759"/>